<dbReference type="GO" id="GO:0005737">
    <property type="term" value="C:cytoplasm"/>
    <property type="evidence" value="ECO:0007669"/>
    <property type="project" value="UniProtKB-SubCell"/>
</dbReference>
<dbReference type="Proteomes" id="UP000652231">
    <property type="component" value="Unassembled WGS sequence"/>
</dbReference>
<accession>A0A8J2VBV8</accession>
<dbReference type="InterPro" id="IPR053924">
    <property type="entry name" value="RecX_HTH_2nd"/>
</dbReference>
<evidence type="ECO:0000256" key="3">
    <source>
        <dbReference type="ARBA" id="ARBA00018111"/>
    </source>
</evidence>
<dbReference type="Pfam" id="PF21981">
    <property type="entry name" value="RecX_HTH3"/>
    <property type="match status" value="1"/>
</dbReference>
<evidence type="ECO:0000256" key="4">
    <source>
        <dbReference type="ARBA" id="ARBA00022490"/>
    </source>
</evidence>
<organism evidence="7 8">
    <name type="scientific">Planktosalinus lacus</name>
    <dbReference type="NCBI Taxonomy" id="1526573"/>
    <lineage>
        <taxon>Bacteria</taxon>
        <taxon>Pseudomonadati</taxon>
        <taxon>Bacteroidota</taxon>
        <taxon>Flavobacteriia</taxon>
        <taxon>Flavobacteriales</taxon>
        <taxon>Flavobacteriaceae</taxon>
        <taxon>Planktosalinus</taxon>
    </lineage>
</organism>
<dbReference type="PANTHER" id="PTHR33602">
    <property type="entry name" value="REGULATORY PROTEIN RECX FAMILY PROTEIN"/>
    <property type="match status" value="1"/>
</dbReference>
<comment type="similarity">
    <text evidence="2">Belongs to the RecX family.</text>
</comment>
<proteinExistence type="inferred from homology"/>
<name>A0A8J2VBV8_9FLAO</name>
<reference evidence="7" key="2">
    <citation type="submission" date="2020-09" db="EMBL/GenBank/DDBJ databases">
        <authorList>
            <person name="Sun Q."/>
            <person name="Zhou Y."/>
        </authorList>
    </citation>
    <scope>NUCLEOTIDE SEQUENCE</scope>
    <source>
        <strain evidence="7">CGMCC 1.12924</strain>
    </source>
</reference>
<keyword evidence="4" id="KW-0963">Cytoplasm</keyword>
<gene>
    <name evidence="7" type="ORF">GCM10011312_19730</name>
</gene>
<dbReference type="EMBL" id="BMGK01000007">
    <property type="protein sequence ID" value="GGD96222.1"/>
    <property type="molecule type" value="Genomic_DNA"/>
</dbReference>
<evidence type="ECO:0000259" key="6">
    <source>
        <dbReference type="Pfam" id="PF21981"/>
    </source>
</evidence>
<dbReference type="InterPro" id="IPR053925">
    <property type="entry name" value="RecX_HTH_3rd"/>
</dbReference>
<keyword evidence="8" id="KW-1185">Reference proteome</keyword>
<evidence type="ECO:0000256" key="1">
    <source>
        <dbReference type="ARBA" id="ARBA00004496"/>
    </source>
</evidence>
<protein>
    <recommendedName>
        <fullName evidence="3">Regulatory protein RecX</fullName>
    </recommendedName>
</protein>
<feature type="domain" description="RecX second three-helical" evidence="5">
    <location>
        <begin position="22"/>
        <end position="63"/>
    </location>
</feature>
<dbReference type="GO" id="GO:0006282">
    <property type="term" value="P:regulation of DNA repair"/>
    <property type="evidence" value="ECO:0007669"/>
    <property type="project" value="InterPro"/>
</dbReference>
<reference evidence="7" key="1">
    <citation type="journal article" date="2014" name="Int. J. Syst. Evol. Microbiol.">
        <title>Complete genome sequence of Corynebacterium casei LMG S-19264T (=DSM 44701T), isolated from a smear-ripened cheese.</title>
        <authorList>
            <consortium name="US DOE Joint Genome Institute (JGI-PGF)"/>
            <person name="Walter F."/>
            <person name="Albersmeier A."/>
            <person name="Kalinowski J."/>
            <person name="Ruckert C."/>
        </authorList>
    </citation>
    <scope>NUCLEOTIDE SEQUENCE</scope>
    <source>
        <strain evidence="7">CGMCC 1.12924</strain>
    </source>
</reference>
<comment type="subcellular location">
    <subcellularLocation>
        <location evidence="1">Cytoplasm</location>
    </subcellularLocation>
</comment>
<evidence type="ECO:0000313" key="8">
    <source>
        <dbReference type="Proteomes" id="UP000652231"/>
    </source>
</evidence>
<feature type="domain" description="RecX third three-helical" evidence="6">
    <location>
        <begin position="70"/>
        <end position="114"/>
    </location>
</feature>
<evidence type="ECO:0000313" key="7">
    <source>
        <dbReference type="EMBL" id="GGD96222.1"/>
    </source>
</evidence>
<comment type="caution">
    <text evidence="7">The sequence shown here is derived from an EMBL/GenBank/DDBJ whole genome shotgun (WGS) entry which is preliminary data.</text>
</comment>
<evidence type="ECO:0000256" key="2">
    <source>
        <dbReference type="ARBA" id="ARBA00009695"/>
    </source>
</evidence>
<sequence>MQMIPQAVEKIMLHLFENDFINESRFAKAFARGKFSIKKWGRNRIVNELKRRKISAYNIKLALQEIDNENYLKTLDELAEKRFYQIKETNKYKKRKKLADYLLYRGWESDLVYERVTGLVP</sequence>
<dbReference type="InterPro" id="IPR003783">
    <property type="entry name" value="Regulatory_RecX"/>
</dbReference>
<evidence type="ECO:0000259" key="5">
    <source>
        <dbReference type="Pfam" id="PF02631"/>
    </source>
</evidence>
<dbReference type="Gene3D" id="1.10.10.10">
    <property type="entry name" value="Winged helix-like DNA-binding domain superfamily/Winged helix DNA-binding domain"/>
    <property type="match status" value="2"/>
</dbReference>
<dbReference type="InterPro" id="IPR036388">
    <property type="entry name" value="WH-like_DNA-bd_sf"/>
</dbReference>
<dbReference type="PANTHER" id="PTHR33602:SF1">
    <property type="entry name" value="REGULATORY PROTEIN RECX FAMILY PROTEIN"/>
    <property type="match status" value="1"/>
</dbReference>
<dbReference type="Pfam" id="PF02631">
    <property type="entry name" value="RecX_HTH2"/>
    <property type="match status" value="1"/>
</dbReference>
<dbReference type="AlphaFoldDB" id="A0A8J2VBV8"/>